<evidence type="ECO:0000313" key="2">
    <source>
        <dbReference type="Proteomes" id="UP000479692"/>
    </source>
</evidence>
<proteinExistence type="predicted"/>
<comment type="caution">
    <text evidence="1">The sequence shown here is derived from an EMBL/GenBank/DDBJ whole genome shotgun (WGS) entry which is preliminary data.</text>
</comment>
<accession>A0A7C9HKN6</accession>
<dbReference type="Proteomes" id="UP000479692">
    <property type="component" value="Unassembled WGS sequence"/>
</dbReference>
<evidence type="ECO:0008006" key="3">
    <source>
        <dbReference type="Google" id="ProtNLM"/>
    </source>
</evidence>
<dbReference type="RefSeq" id="WP_156639779.1">
    <property type="nucleotide sequence ID" value="NZ_WOXT01000001.1"/>
</dbReference>
<evidence type="ECO:0000313" key="1">
    <source>
        <dbReference type="EMBL" id="MUV12930.1"/>
    </source>
</evidence>
<dbReference type="EMBL" id="WOXT01000001">
    <property type="protein sequence ID" value="MUV12930.1"/>
    <property type="molecule type" value="Genomic_DNA"/>
</dbReference>
<protein>
    <recommendedName>
        <fullName evidence="3">DUF1570 domain-containing protein</fullName>
    </recommendedName>
</protein>
<sequence length="318" mass="35914">MPAPRRILLPMLALIALGIAVHGWILTQRKDAATARATATARKAWHETRTPHYVVVSNAPQDQVALTGAAVEQLHDAWSQVFPDMPRTHAPLRLVLYRTRAEFKANNRSVPWAEAIYRTPECHAYVADGPNRVHWMVHEAAHQLSREVMGFKRERWIDEGLAGYFGASRIDAQGLHPGTLDPNTYPLWWLPQFHWSGNLEQDLRDGRLIPLRALLDGSGPPIAGYVNLYYIEYWSLTHFLLHGEKGKYAAGYKRLLANGATLADFEREIGPTWQIQVAWYAWMRAQRARLLAEAAEGRDGALDPGVVDVQVRDHADAR</sequence>
<organism evidence="1 2">
    <name type="scientific">Noviluteimonas gilva</name>
    <dbReference type="NCBI Taxonomy" id="2682097"/>
    <lineage>
        <taxon>Bacteria</taxon>
        <taxon>Pseudomonadati</taxon>
        <taxon>Pseudomonadota</taxon>
        <taxon>Gammaproteobacteria</taxon>
        <taxon>Lysobacterales</taxon>
        <taxon>Lysobacteraceae</taxon>
        <taxon>Noviluteimonas</taxon>
    </lineage>
</organism>
<name>A0A7C9HKN6_9GAMM</name>
<keyword evidence="2" id="KW-1185">Reference proteome</keyword>
<gene>
    <name evidence="1" type="ORF">GN331_01760</name>
</gene>
<reference evidence="1 2" key="1">
    <citation type="submission" date="2019-12" db="EMBL/GenBank/DDBJ databases">
        <authorList>
            <person name="Xu J."/>
        </authorList>
    </citation>
    <scope>NUCLEOTIDE SEQUENCE [LARGE SCALE GENOMIC DNA]</scope>
    <source>
        <strain evidence="1 2">HX-5-24</strain>
    </source>
</reference>
<dbReference type="AlphaFoldDB" id="A0A7C9HKN6"/>